<proteinExistence type="predicted"/>
<dbReference type="RefSeq" id="WP_207826459.1">
    <property type="nucleotide sequence ID" value="NZ_CP062006.1"/>
</dbReference>
<sequence length="435" mass="46179">MSLHHPKVRRAAMAFIFVTAVLDIVAMGIVIPVLPHLIEEFVGSNARAGLLNGVFVALWAGMQFLASPVIGSLSDQYGRRPVILISCAGLAADYVLMALAPNLWWLAVGRLIAGVTSSSFTTIYAYMADITEPEKRARAYGLIGAAFSGGFVLGPVLGGFLGEFGPRVPFWVAGGLSGVAFLYGLFILPESLAPEKRMPFSWRRANPVGAMILLKRHAELTGLAVVNFLLYFAHHVFSAVFVLYAGLRYDWGPWQVGMLLALVGVLDMIVQGVLVGPVSKRFGDRATMVFGLCGGTVGIALMGWAPTGVAFIIAMLPNALWGLAMPTLQSLMTRRVSESEQGQLQGANMSVASIAGVASPLFFGWVYSVSVGEGFGPMTAWLRGLGIDAKLASAAVDAISTPGLAFYLAAVALALAALIGWITARRAERDEVTVV</sequence>
<evidence type="ECO:0000256" key="6">
    <source>
        <dbReference type="SAM" id="Phobius"/>
    </source>
</evidence>
<name>A0ABX7SMJ3_9CAUL</name>
<evidence type="ECO:0000256" key="3">
    <source>
        <dbReference type="ARBA" id="ARBA00022692"/>
    </source>
</evidence>
<dbReference type="InterPro" id="IPR011701">
    <property type="entry name" value="MFS"/>
</dbReference>
<feature type="transmembrane region" description="Helical" evidence="6">
    <location>
        <begin position="168"/>
        <end position="188"/>
    </location>
</feature>
<dbReference type="PROSITE" id="PS50850">
    <property type="entry name" value="MFS"/>
    <property type="match status" value="1"/>
</dbReference>
<dbReference type="PANTHER" id="PTHR23504">
    <property type="entry name" value="MAJOR FACILITATOR SUPERFAMILY DOMAIN-CONTAINING PROTEIN 10"/>
    <property type="match status" value="1"/>
</dbReference>
<dbReference type="Gene3D" id="1.20.1250.20">
    <property type="entry name" value="MFS general substrate transporter like domains"/>
    <property type="match status" value="1"/>
</dbReference>
<keyword evidence="2" id="KW-0813">Transport</keyword>
<feature type="transmembrane region" description="Helical" evidence="6">
    <location>
        <begin position="12"/>
        <end position="38"/>
    </location>
</feature>
<dbReference type="SUPFAM" id="SSF103473">
    <property type="entry name" value="MFS general substrate transporter"/>
    <property type="match status" value="1"/>
</dbReference>
<feature type="transmembrane region" description="Helical" evidence="6">
    <location>
        <begin position="107"/>
        <end position="127"/>
    </location>
</feature>
<evidence type="ECO:0000256" key="1">
    <source>
        <dbReference type="ARBA" id="ARBA00004141"/>
    </source>
</evidence>
<feature type="transmembrane region" description="Helical" evidence="6">
    <location>
        <begin position="139"/>
        <end position="162"/>
    </location>
</feature>
<organism evidence="8 9">
    <name type="scientific">Brevundimonas pondensis</name>
    <dbReference type="NCBI Taxonomy" id="2774189"/>
    <lineage>
        <taxon>Bacteria</taxon>
        <taxon>Pseudomonadati</taxon>
        <taxon>Pseudomonadota</taxon>
        <taxon>Alphaproteobacteria</taxon>
        <taxon>Caulobacterales</taxon>
        <taxon>Caulobacteraceae</taxon>
        <taxon>Brevundimonas</taxon>
    </lineage>
</organism>
<feature type="transmembrane region" description="Helical" evidence="6">
    <location>
        <begin position="349"/>
        <end position="368"/>
    </location>
</feature>
<reference evidence="8 9" key="1">
    <citation type="submission" date="2020-09" db="EMBL/GenBank/DDBJ databases">
        <title>Brevundimonas sp. LVF1 isolated from an oligotrophic pond in Goettingen, Germany.</title>
        <authorList>
            <person name="Friedrich I."/>
            <person name="Klassen A."/>
            <person name="Neubauer H."/>
            <person name="Schneider D."/>
            <person name="Hertel R."/>
            <person name="Daniel R."/>
        </authorList>
    </citation>
    <scope>NUCLEOTIDE SEQUENCE [LARGE SCALE GENOMIC DNA]</scope>
    <source>
        <strain evidence="8 9">LVF1</strain>
    </source>
</reference>
<feature type="transmembrane region" description="Helical" evidence="6">
    <location>
        <begin position="404"/>
        <end position="424"/>
    </location>
</feature>
<protein>
    <submittedName>
        <fullName evidence="8">TCR/Tet family MFS transporter</fullName>
    </submittedName>
</protein>
<keyword evidence="5 6" id="KW-0472">Membrane</keyword>
<feature type="transmembrane region" description="Helical" evidence="6">
    <location>
        <begin position="82"/>
        <end position="101"/>
    </location>
</feature>
<feature type="transmembrane region" description="Helical" evidence="6">
    <location>
        <begin position="286"/>
        <end position="304"/>
    </location>
</feature>
<keyword evidence="3 6" id="KW-0812">Transmembrane</keyword>
<keyword evidence="9" id="KW-1185">Reference proteome</keyword>
<feature type="transmembrane region" description="Helical" evidence="6">
    <location>
        <begin position="253"/>
        <end position="274"/>
    </location>
</feature>
<feature type="transmembrane region" description="Helical" evidence="6">
    <location>
        <begin position="310"/>
        <end position="328"/>
    </location>
</feature>
<dbReference type="InterPro" id="IPR001958">
    <property type="entry name" value="Tet-R_TetA/multi-R_MdtG-like"/>
</dbReference>
<feature type="transmembrane region" description="Helical" evidence="6">
    <location>
        <begin position="220"/>
        <end position="247"/>
    </location>
</feature>
<dbReference type="PRINTS" id="PR01035">
    <property type="entry name" value="TCRTETA"/>
</dbReference>
<dbReference type="InterPro" id="IPR020846">
    <property type="entry name" value="MFS_dom"/>
</dbReference>
<feature type="transmembrane region" description="Helical" evidence="6">
    <location>
        <begin position="50"/>
        <end position="70"/>
    </location>
</feature>
<dbReference type="Pfam" id="PF07690">
    <property type="entry name" value="MFS_1"/>
    <property type="match status" value="1"/>
</dbReference>
<keyword evidence="4 6" id="KW-1133">Transmembrane helix</keyword>
<dbReference type="CDD" id="cd17388">
    <property type="entry name" value="MFS_TetA"/>
    <property type="match status" value="1"/>
</dbReference>
<dbReference type="InterPro" id="IPR036259">
    <property type="entry name" value="MFS_trans_sf"/>
</dbReference>
<evidence type="ECO:0000313" key="9">
    <source>
        <dbReference type="Proteomes" id="UP000663942"/>
    </source>
</evidence>
<evidence type="ECO:0000256" key="4">
    <source>
        <dbReference type="ARBA" id="ARBA00022989"/>
    </source>
</evidence>
<dbReference type="EMBL" id="CP062006">
    <property type="protein sequence ID" value="QTC88909.1"/>
    <property type="molecule type" value="Genomic_DNA"/>
</dbReference>
<feature type="domain" description="Major facilitator superfamily (MFS) profile" evidence="7">
    <location>
        <begin position="12"/>
        <end position="428"/>
    </location>
</feature>
<comment type="subcellular location">
    <subcellularLocation>
        <location evidence="1">Membrane</location>
        <topology evidence="1">Multi-pass membrane protein</topology>
    </subcellularLocation>
</comment>
<accession>A0ABX7SMJ3</accession>
<evidence type="ECO:0000256" key="5">
    <source>
        <dbReference type="ARBA" id="ARBA00023136"/>
    </source>
</evidence>
<evidence type="ECO:0000259" key="7">
    <source>
        <dbReference type="PROSITE" id="PS50850"/>
    </source>
</evidence>
<gene>
    <name evidence="8" type="ORF">IFE19_06105</name>
</gene>
<dbReference type="Proteomes" id="UP000663942">
    <property type="component" value="Chromosome"/>
</dbReference>
<evidence type="ECO:0000256" key="2">
    <source>
        <dbReference type="ARBA" id="ARBA00022448"/>
    </source>
</evidence>
<dbReference type="PANTHER" id="PTHR23504:SF15">
    <property type="entry name" value="MAJOR FACILITATOR SUPERFAMILY (MFS) PROFILE DOMAIN-CONTAINING PROTEIN"/>
    <property type="match status" value="1"/>
</dbReference>
<evidence type="ECO:0000313" key="8">
    <source>
        <dbReference type="EMBL" id="QTC88909.1"/>
    </source>
</evidence>